<keyword evidence="2" id="KW-1185">Reference proteome</keyword>
<dbReference type="EMBL" id="QPIW01000022">
    <property type="protein sequence ID" value="RDB03831.1"/>
    <property type="molecule type" value="Genomic_DNA"/>
</dbReference>
<protein>
    <submittedName>
        <fullName evidence="1">Uncharacterized protein</fullName>
    </submittedName>
</protein>
<name>A0A369I225_9BACT</name>
<accession>A0A369I225</accession>
<gene>
    <name evidence="1" type="ORF">DVG78_21490</name>
</gene>
<evidence type="ECO:0000313" key="1">
    <source>
        <dbReference type="EMBL" id="RDB03831.1"/>
    </source>
</evidence>
<sequence length="337" mass="36558">MNKICLLSIILLAFKCSPEPEALNAPELKKISITSNDLVLIIEKDSIDIDGKENAEVRIKVNSNLLSSLKEKKVVLKSTGAGKFSNETATIEKDLDLNGEAVDYIKSTEESIVIISAELKDPIMSKTDKVKFYKVEATVITPSIETNDVDADNFTNNVLSLKSVPPSSNKLVHFVAEKGTFISGTNTFSTTMPSTGIVKAYLKHNKPEDVKVVATVGSTYSTEMTVKFKAALPTIAIITSDLKSLPPKLNSVTPVKAQLLRSTGSVSEGQHIVFYDSTTSGARIGTFFNTTTSSTSGIVTAEYSIQDTTKTGFVYIKCYILTPSGRRVLGENRILIK</sequence>
<evidence type="ECO:0000313" key="2">
    <source>
        <dbReference type="Proteomes" id="UP000253141"/>
    </source>
</evidence>
<dbReference type="Proteomes" id="UP000253141">
    <property type="component" value="Unassembled WGS sequence"/>
</dbReference>
<proteinExistence type="predicted"/>
<organism evidence="1 2">
    <name type="scientific">Runella aurantiaca</name>
    <dbReference type="NCBI Taxonomy" id="2282308"/>
    <lineage>
        <taxon>Bacteria</taxon>
        <taxon>Pseudomonadati</taxon>
        <taxon>Bacteroidota</taxon>
        <taxon>Cytophagia</taxon>
        <taxon>Cytophagales</taxon>
        <taxon>Spirosomataceae</taxon>
        <taxon>Runella</taxon>
    </lineage>
</organism>
<reference evidence="1 2" key="1">
    <citation type="submission" date="2018-07" db="EMBL/GenBank/DDBJ databases">
        <title>Genome analysis of Runella aurantiaca.</title>
        <authorList>
            <person name="Yang X."/>
        </authorList>
    </citation>
    <scope>NUCLEOTIDE SEQUENCE [LARGE SCALE GENOMIC DNA]</scope>
    <source>
        <strain evidence="1 2">YX9</strain>
    </source>
</reference>
<dbReference type="RefSeq" id="WP_114463091.1">
    <property type="nucleotide sequence ID" value="NZ_QPIW01000022.1"/>
</dbReference>
<dbReference type="AlphaFoldDB" id="A0A369I225"/>
<comment type="caution">
    <text evidence="1">The sequence shown here is derived from an EMBL/GenBank/DDBJ whole genome shotgun (WGS) entry which is preliminary data.</text>
</comment>